<proteinExistence type="predicted"/>
<evidence type="ECO:0000313" key="2">
    <source>
        <dbReference type="EMBL" id="NYZ65255.1"/>
    </source>
</evidence>
<dbReference type="EMBL" id="JACCKB010000004">
    <property type="protein sequence ID" value="NYZ65255.1"/>
    <property type="molecule type" value="Genomic_DNA"/>
</dbReference>
<dbReference type="AlphaFoldDB" id="A0A853I7R3"/>
<name>A0A853I7R3_9GAMM</name>
<protein>
    <submittedName>
        <fullName evidence="2">Uncharacterized protein</fullName>
    </submittedName>
</protein>
<evidence type="ECO:0000313" key="3">
    <source>
        <dbReference type="Proteomes" id="UP000569732"/>
    </source>
</evidence>
<sequence length="100" mass="11158">MKNQPVMLIVVAVVSVIVTVFALDWYGYLRHSTEQDSVYLAEFNLIKNIPGQEQFLSHKTAPFLAYCAGGYLVMSHQKKPGVAGVLTYRNKQPIPCKASQ</sequence>
<accession>A0A853I7R3</accession>
<keyword evidence="1" id="KW-0472">Membrane</keyword>
<gene>
    <name evidence="2" type="ORF">H0A36_04485</name>
</gene>
<keyword evidence="1" id="KW-0812">Transmembrane</keyword>
<reference evidence="2 3" key="1">
    <citation type="submission" date="2020-07" db="EMBL/GenBank/DDBJ databases">
        <title>Endozoicomonas sp. nov., isolated from sediment.</title>
        <authorList>
            <person name="Gu T."/>
        </authorList>
    </citation>
    <scope>NUCLEOTIDE SEQUENCE [LARGE SCALE GENOMIC DNA]</scope>
    <source>
        <strain evidence="2 3">SM1973</strain>
    </source>
</reference>
<evidence type="ECO:0000256" key="1">
    <source>
        <dbReference type="SAM" id="Phobius"/>
    </source>
</evidence>
<keyword evidence="3" id="KW-1185">Reference proteome</keyword>
<keyword evidence="1" id="KW-1133">Transmembrane helix</keyword>
<comment type="caution">
    <text evidence="2">The sequence shown here is derived from an EMBL/GenBank/DDBJ whole genome shotgun (WGS) entry which is preliminary data.</text>
</comment>
<dbReference type="Proteomes" id="UP000569732">
    <property type="component" value="Unassembled WGS sequence"/>
</dbReference>
<organism evidence="2 3">
    <name type="scientific">Spartinivicinus marinus</name>
    <dbReference type="NCBI Taxonomy" id="2994442"/>
    <lineage>
        <taxon>Bacteria</taxon>
        <taxon>Pseudomonadati</taxon>
        <taxon>Pseudomonadota</taxon>
        <taxon>Gammaproteobacteria</taxon>
        <taxon>Oceanospirillales</taxon>
        <taxon>Zooshikellaceae</taxon>
        <taxon>Spartinivicinus</taxon>
    </lineage>
</organism>
<feature type="transmembrane region" description="Helical" evidence="1">
    <location>
        <begin position="6"/>
        <end position="26"/>
    </location>
</feature>
<dbReference type="RefSeq" id="WP_180567287.1">
    <property type="nucleotide sequence ID" value="NZ_JACCKB010000004.1"/>
</dbReference>